<dbReference type="Proteomes" id="UP000000740">
    <property type="component" value="Plasmid pHLAC01"/>
</dbReference>
<evidence type="ECO:0008006" key="4">
    <source>
        <dbReference type="Google" id="ProtNLM"/>
    </source>
</evidence>
<reference evidence="1" key="6">
    <citation type="journal article" date="2020" name="Extremophiles">
        <title>Extremophilic models for astrobiology: haloarchaeal survival strategies and pigments for remote sensing.</title>
        <authorList>
            <person name="DasSarma S."/>
            <person name="DasSarma P."/>
            <person name="Laye V.J."/>
            <person name="Schwieterman E.W."/>
        </authorList>
    </citation>
    <scope>NUCLEOTIDE SEQUENCE</scope>
    <source>
        <strain evidence="1">ATCC 49239</strain>
        <plasmid evidence="1 3">pHLAC01</plasmid>
    </source>
</reference>
<protein>
    <recommendedName>
        <fullName evidence="4">AbrB/MazE/SpoVT family DNA-binding domain-containing protein</fullName>
    </recommendedName>
</protein>
<gene>
    <name evidence="1" type="ordered locus">Hlac_3507</name>
    <name evidence="2" type="ordered locus">Hlac_3564</name>
</gene>
<reference evidence="1" key="2">
    <citation type="journal article" date="2013" name="PLoS ONE">
        <title>Amino acid substitutions in cold-adapted proteins from Halorubrum lacusprofundi, an extremely halophilic microbe from antarctica.</title>
        <authorList>
            <person name="Dassarma S."/>
            <person name="Capes M.D."/>
            <person name="Karan R."/>
            <person name="Dassarma P."/>
        </authorList>
    </citation>
    <scope>NUCLEOTIDE SEQUENCE</scope>
    <source>
        <strain evidence="1">ATCC 49239</strain>
        <plasmid evidence="1 3">pHLAC01</plasmid>
    </source>
</reference>
<proteinExistence type="predicted"/>
<name>B9LX25_HALLT</name>
<organism evidence="1 3">
    <name type="scientific">Halorubrum lacusprofundi (strain ATCC 49239 / DSM 5036 / JCM 8891 / ACAM 34)</name>
    <dbReference type="NCBI Taxonomy" id="416348"/>
    <lineage>
        <taxon>Archaea</taxon>
        <taxon>Methanobacteriati</taxon>
        <taxon>Methanobacteriota</taxon>
        <taxon>Stenosarchaea group</taxon>
        <taxon>Halobacteria</taxon>
        <taxon>Halobacteriales</taxon>
        <taxon>Haloferacaceae</taxon>
        <taxon>Halorubrum</taxon>
    </lineage>
</organism>
<reference evidence="1 3" key="3">
    <citation type="journal article" date="2016" name="Stand. Genomic Sci.">
        <title>Complete genome sequence of the Antarctic Halorubrum lacusprofundi type strain ACAM 34.</title>
        <authorList>
            <person name="Anderson I.J."/>
            <person name="DasSarma P."/>
            <person name="Lucas S."/>
            <person name="Copeland A."/>
            <person name="Lapidus A."/>
            <person name="Del Rio T.G."/>
            <person name="Tice H."/>
            <person name="Dalin E."/>
            <person name="Bruce D.C."/>
            <person name="Goodwin L."/>
            <person name="Pitluck S."/>
            <person name="Sims D."/>
            <person name="Brettin T.S."/>
            <person name="Detter J.C."/>
            <person name="Han C.S."/>
            <person name="Larimer F."/>
            <person name="Hauser L."/>
            <person name="Land M."/>
            <person name="Ivanova N."/>
            <person name="Richardson P."/>
            <person name="Cavicchioli R."/>
            <person name="DasSarma S."/>
            <person name="Woese C.R."/>
            <person name="Kyrpides N.C."/>
        </authorList>
    </citation>
    <scope>NUCLEOTIDE SEQUENCE [LARGE SCALE GENOMIC DNA]</scope>
    <source>
        <strain evidence="1">ATCC 49239</strain>
        <strain evidence="3">ATCC 49239 / DSM 5036 / JCM 8891 / ACAM 34</strain>
        <plasmid evidence="1 3">pHLAC01</plasmid>
    </source>
</reference>
<dbReference type="HOGENOM" id="CLU_206905_0_0_2"/>
<reference evidence="1" key="4">
    <citation type="journal article" date="2017" name="Proc. Natl. Acad. Sci. U.S.A.">
        <title>Key amino acid residues conferring enhanced enzyme activity at cold temperatures in an Antarctic polyextremophilic beta-galactosidase.</title>
        <authorList>
            <person name="Laye V.J."/>
            <person name="Karan R."/>
            <person name="Kim J.M."/>
            <person name="Pecher W.T."/>
            <person name="DasSarma P."/>
            <person name="DasSarma S."/>
        </authorList>
    </citation>
    <scope>NUCLEOTIDE SEQUENCE</scope>
    <source>
        <strain evidence="1">ATCC 49239</strain>
        <plasmid evidence="1 3">pHLAC01</plasmid>
    </source>
</reference>
<dbReference type="EMBL" id="CP001367">
    <property type="protein sequence ID" value="ACM59071.1"/>
    <property type="molecule type" value="Genomic_DNA"/>
</dbReference>
<dbReference type="eggNOG" id="arCOG10363">
    <property type="taxonomic scope" value="Archaea"/>
</dbReference>
<dbReference type="KEGG" id="hla:Hlac_3564"/>
<evidence type="ECO:0000313" key="2">
    <source>
        <dbReference type="EMBL" id="ACM59071.1"/>
    </source>
</evidence>
<keyword evidence="1" id="KW-0614">Plasmid</keyword>
<reference evidence="1" key="5">
    <citation type="journal article" date="2018" name="Astrobiology">
        <title>An Antarctic Extreme Halophile and Its Polyextremophilic Enzyme: Effects of Perchlorate Salts.</title>
        <authorList>
            <person name="Laye V.J."/>
            <person name="DasSarma S."/>
        </authorList>
    </citation>
    <scope>NUCLEOTIDE SEQUENCE</scope>
    <source>
        <strain evidence="1">ATCC 49239</strain>
        <plasmid evidence="1 3">pHLAC01</plasmid>
    </source>
</reference>
<dbReference type="EMBL" id="CP001367">
    <property type="protein sequence ID" value="ACM59016.1"/>
    <property type="molecule type" value="Genomic_DNA"/>
</dbReference>
<dbReference type="KEGG" id="hla:Hlac_3507"/>
<evidence type="ECO:0000313" key="1">
    <source>
        <dbReference type="EMBL" id="ACM59016.1"/>
    </source>
</evidence>
<reference evidence="1" key="1">
    <citation type="journal article" date="2013" name="BMC Biotechnol.">
        <title>Cloning, overexpression, purification, and characterization of a polyextremophilic beta-galactosidase from the Antarctic haloarchaeon Halorubrum lacusprofundi.</title>
        <authorList>
            <person name="Karan R."/>
            <person name="Capes M.D."/>
            <person name="DasSarma P."/>
            <person name="DasSarma S."/>
        </authorList>
    </citation>
    <scope>NUCLEOTIDE SEQUENCE</scope>
    <source>
        <strain evidence="1">ATCC 49239</strain>
        <plasmid evidence="1 3">pHLAC01</plasmid>
    </source>
</reference>
<keyword evidence="3" id="KW-1185">Reference proteome</keyword>
<geneLocation type="plasmid" evidence="1 3">
    <name>pHLAC01</name>
</geneLocation>
<accession>B9LX25</accession>
<sequence length="64" mass="7110">MGTELFPLETMPETTKTTVVQDSDGYYRIRIPKSLGDAMSLAGEKVEWSVDSGKSLKITRVDDD</sequence>
<dbReference type="AlphaFoldDB" id="B9LX25"/>
<evidence type="ECO:0000313" key="3">
    <source>
        <dbReference type="Proteomes" id="UP000000740"/>
    </source>
</evidence>